<evidence type="ECO:0000313" key="1">
    <source>
        <dbReference type="EMBL" id="KAI3748907.1"/>
    </source>
</evidence>
<name>A0ACB9DQT0_ARCLA</name>
<comment type="caution">
    <text evidence="1">The sequence shown here is derived from an EMBL/GenBank/DDBJ whole genome shotgun (WGS) entry which is preliminary data.</text>
</comment>
<reference evidence="1 2" key="2">
    <citation type="journal article" date="2022" name="Mol. Ecol. Resour.">
        <title>The genomes of chicory, endive, great burdock and yacon provide insights into Asteraceae paleo-polyploidization history and plant inulin production.</title>
        <authorList>
            <person name="Fan W."/>
            <person name="Wang S."/>
            <person name="Wang H."/>
            <person name="Wang A."/>
            <person name="Jiang F."/>
            <person name="Liu H."/>
            <person name="Zhao H."/>
            <person name="Xu D."/>
            <person name="Zhang Y."/>
        </authorList>
    </citation>
    <scope>NUCLEOTIDE SEQUENCE [LARGE SCALE GENOMIC DNA]</scope>
    <source>
        <strain evidence="2">cv. Niubang</strain>
    </source>
</reference>
<evidence type="ECO:0000313" key="2">
    <source>
        <dbReference type="Proteomes" id="UP001055879"/>
    </source>
</evidence>
<organism evidence="1 2">
    <name type="scientific">Arctium lappa</name>
    <name type="common">Greater burdock</name>
    <name type="synonym">Lappa major</name>
    <dbReference type="NCBI Taxonomy" id="4217"/>
    <lineage>
        <taxon>Eukaryota</taxon>
        <taxon>Viridiplantae</taxon>
        <taxon>Streptophyta</taxon>
        <taxon>Embryophyta</taxon>
        <taxon>Tracheophyta</taxon>
        <taxon>Spermatophyta</taxon>
        <taxon>Magnoliopsida</taxon>
        <taxon>eudicotyledons</taxon>
        <taxon>Gunneridae</taxon>
        <taxon>Pentapetalae</taxon>
        <taxon>asterids</taxon>
        <taxon>campanulids</taxon>
        <taxon>Asterales</taxon>
        <taxon>Asteraceae</taxon>
        <taxon>Carduoideae</taxon>
        <taxon>Cardueae</taxon>
        <taxon>Arctiinae</taxon>
        <taxon>Arctium</taxon>
    </lineage>
</organism>
<proteinExistence type="predicted"/>
<gene>
    <name evidence="1" type="ORF">L6452_12326</name>
</gene>
<keyword evidence="2" id="KW-1185">Reference proteome</keyword>
<sequence length="105" mass="11117">MPKSIHLPMLLFICFLISPSILTARPLLVEPELNLALPGDLLEKVSSDSDGAGVKKQTVPCEISSANNLKRYGTGNYESLFLSALPKGTPVPPSGPSGRTNAVNN</sequence>
<dbReference type="EMBL" id="CM042049">
    <property type="protein sequence ID" value="KAI3748907.1"/>
    <property type="molecule type" value="Genomic_DNA"/>
</dbReference>
<protein>
    <submittedName>
        <fullName evidence="1">Uncharacterized protein</fullName>
    </submittedName>
</protein>
<reference evidence="2" key="1">
    <citation type="journal article" date="2022" name="Mol. Ecol. Resour.">
        <title>The genomes of chicory, endive, great burdock and yacon provide insights into Asteraceae palaeo-polyploidization history and plant inulin production.</title>
        <authorList>
            <person name="Fan W."/>
            <person name="Wang S."/>
            <person name="Wang H."/>
            <person name="Wang A."/>
            <person name="Jiang F."/>
            <person name="Liu H."/>
            <person name="Zhao H."/>
            <person name="Xu D."/>
            <person name="Zhang Y."/>
        </authorList>
    </citation>
    <scope>NUCLEOTIDE SEQUENCE [LARGE SCALE GENOMIC DNA]</scope>
    <source>
        <strain evidence="2">cv. Niubang</strain>
    </source>
</reference>
<accession>A0ACB9DQT0</accession>
<dbReference type="Proteomes" id="UP001055879">
    <property type="component" value="Linkage Group LG03"/>
</dbReference>